<proteinExistence type="predicted"/>
<reference evidence="1 2" key="1">
    <citation type="submission" date="2019-10" db="EMBL/GenBank/DDBJ databases">
        <title>Assembly and Annotation for the nematode Trichostrongylus colubriformis.</title>
        <authorList>
            <person name="Martin J."/>
        </authorList>
    </citation>
    <scope>NUCLEOTIDE SEQUENCE [LARGE SCALE GENOMIC DNA]</scope>
    <source>
        <strain evidence="1">G859</strain>
        <tissue evidence="1">Whole worm</tissue>
    </source>
</reference>
<dbReference type="EMBL" id="WIXE01000559">
    <property type="protein sequence ID" value="KAK5986481.1"/>
    <property type="molecule type" value="Genomic_DNA"/>
</dbReference>
<evidence type="ECO:0000313" key="2">
    <source>
        <dbReference type="Proteomes" id="UP001331761"/>
    </source>
</evidence>
<evidence type="ECO:0000313" key="1">
    <source>
        <dbReference type="EMBL" id="KAK5986481.1"/>
    </source>
</evidence>
<dbReference type="Proteomes" id="UP001331761">
    <property type="component" value="Unassembled WGS sequence"/>
</dbReference>
<name>A0AAN8FU81_TRICO</name>
<organism evidence="1 2">
    <name type="scientific">Trichostrongylus colubriformis</name>
    <name type="common">Black scour worm</name>
    <dbReference type="NCBI Taxonomy" id="6319"/>
    <lineage>
        <taxon>Eukaryota</taxon>
        <taxon>Metazoa</taxon>
        <taxon>Ecdysozoa</taxon>
        <taxon>Nematoda</taxon>
        <taxon>Chromadorea</taxon>
        <taxon>Rhabditida</taxon>
        <taxon>Rhabditina</taxon>
        <taxon>Rhabditomorpha</taxon>
        <taxon>Strongyloidea</taxon>
        <taxon>Trichostrongylidae</taxon>
        <taxon>Trichostrongylus</taxon>
    </lineage>
</organism>
<protein>
    <submittedName>
        <fullName evidence="1">Uncharacterized protein</fullName>
    </submittedName>
</protein>
<sequence length="37" mass="4322">MTKSTFHWKRYGGTKAALLRAFSATVNPQQHRYDSCY</sequence>
<accession>A0AAN8FU81</accession>
<comment type="caution">
    <text evidence="1">The sequence shown here is derived from an EMBL/GenBank/DDBJ whole genome shotgun (WGS) entry which is preliminary data.</text>
</comment>
<keyword evidence="2" id="KW-1185">Reference proteome</keyword>
<gene>
    <name evidence="1" type="ORF">GCK32_015620</name>
</gene>
<dbReference type="AlphaFoldDB" id="A0AAN8FU81"/>